<reference evidence="15" key="1">
    <citation type="submission" date="2014-05" db="EMBL/GenBank/DDBJ databases">
        <title>The transcriptome of the halophilic microalga Tetraselmis sp. GSL018 isolated from the Great Salt Lake, Utah.</title>
        <authorList>
            <person name="Jinkerson R.E."/>
            <person name="D'Adamo S."/>
            <person name="Posewitz M.C."/>
        </authorList>
    </citation>
    <scope>NUCLEOTIDE SEQUENCE</scope>
    <source>
        <strain evidence="15">GSL018</strain>
    </source>
</reference>
<dbReference type="InterPro" id="IPR056749">
    <property type="entry name" value="Citrate_synth_N"/>
</dbReference>
<gene>
    <name evidence="15" type="primary">ACLY</name>
    <name evidence="15" type="ORF">TSPGSL018_18479</name>
</gene>
<dbReference type="Gene3D" id="3.30.470.110">
    <property type="match status" value="1"/>
</dbReference>
<protein>
    <recommendedName>
        <fullName evidence="4">ATP citrate synthase</fullName>
        <ecNumber evidence="4">2.3.3.8</ecNumber>
    </recommendedName>
</protein>
<sequence length="443" mass="48400">MARKKIREHSAKTLLRTHLKRLRGIELPTESVQVNADTDFRKLVEDHPWMAERSLVVKPDMLFGKRGKHNLVGLDLRHDEAEVFVKGRLGKQVEVGGCSGAVDTFIVEPFVPHGDEYYLAIQSVRDGNVVLFSDTGGVEVEENWGRVRQLMVPTLDDIDSAPLGELTAGLPGQLAERLQAFIRGAFAVFDDLDFTYMEFNPLAVGPGGEPVPLDMRGELDDTAAFKNARKWGELEFPMPFGRHLSAPEAAVKDMDEVTGASLKLTILNPKGRVWSLVAGGGASVIYADTVADLGCAEELGNYGEYSGAPNTRETYLYARTVLQCATHDPDGRGRALLVGGGIANFTDVAVTFRGIIQAMREASEQLRGAKVKVFVRRGGPNYQAGLEAMRALGDEIGLPVEVFGPEATMTGICRLAIDYVRSFDWKPDAGGARPESCWSFWGT</sequence>
<evidence type="ECO:0000259" key="14">
    <source>
        <dbReference type="Pfam" id="PF24948"/>
    </source>
</evidence>
<organism evidence="15">
    <name type="scientific">Tetraselmis sp. GSL018</name>
    <dbReference type="NCBI Taxonomy" id="582737"/>
    <lineage>
        <taxon>Eukaryota</taxon>
        <taxon>Viridiplantae</taxon>
        <taxon>Chlorophyta</taxon>
        <taxon>core chlorophytes</taxon>
        <taxon>Chlorodendrophyceae</taxon>
        <taxon>Chlorodendrales</taxon>
        <taxon>Chlorodendraceae</taxon>
        <taxon>Tetraselmis</taxon>
    </lineage>
</organism>
<evidence type="ECO:0000256" key="12">
    <source>
        <dbReference type="ARBA" id="ARBA00047593"/>
    </source>
</evidence>
<dbReference type="GO" id="GO:0006104">
    <property type="term" value="P:succinyl-CoA metabolic process"/>
    <property type="evidence" value="ECO:0007669"/>
    <property type="project" value="TreeGrafter"/>
</dbReference>
<keyword evidence="6" id="KW-0444">Lipid biosynthesis</keyword>
<dbReference type="EMBL" id="GBEZ01008420">
    <property type="protein sequence ID" value="JAC77119.1"/>
    <property type="molecule type" value="Transcribed_RNA"/>
</dbReference>
<keyword evidence="11" id="KW-0012">Acyltransferase</keyword>
<feature type="domain" description="ATP-citrate synthase ATP-grasp" evidence="14">
    <location>
        <begin position="2"/>
        <end position="231"/>
    </location>
</feature>
<dbReference type="InterPro" id="IPR032263">
    <property type="entry name" value="Citrate-bd"/>
</dbReference>
<keyword evidence="8" id="KW-0547">Nucleotide-binding</keyword>
<comment type="subunit">
    <text evidence="3">Heterooctamer of 4 alpha and 4 beta chains.</text>
</comment>
<dbReference type="Gene3D" id="3.40.50.261">
    <property type="entry name" value="Succinyl-CoA synthetase domains"/>
    <property type="match status" value="1"/>
</dbReference>
<comment type="subcellular location">
    <subcellularLocation>
        <location evidence="1">Cytoplasm</location>
    </subcellularLocation>
</comment>
<keyword evidence="15" id="KW-0456">Lyase</keyword>
<keyword evidence="7" id="KW-0808">Transferase</keyword>
<proteinExistence type="inferred from homology"/>
<keyword evidence="5" id="KW-0963">Cytoplasm</keyword>
<evidence type="ECO:0000256" key="8">
    <source>
        <dbReference type="ARBA" id="ARBA00022741"/>
    </source>
</evidence>
<comment type="catalytic activity">
    <reaction evidence="12">
        <text>oxaloacetate + acetyl-CoA + ADP + phosphate = citrate + ATP + CoA</text>
        <dbReference type="Rhea" id="RHEA:21160"/>
        <dbReference type="ChEBI" id="CHEBI:16452"/>
        <dbReference type="ChEBI" id="CHEBI:16947"/>
        <dbReference type="ChEBI" id="CHEBI:30616"/>
        <dbReference type="ChEBI" id="CHEBI:43474"/>
        <dbReference type="ChEBI" id="CHEBI:57287"/>
        <dbReference type="ChEBI" id="CHEBI:57288"/>
        <dbReference type="ChEBI" id="CHEBI:456216"/>
        <dbReference type="EC" id="2.3.3.8"/>
    </reaction>
</comment>
<keyword evidence="10" id="KW-0443">Lipid metabolism</keyword>
<accession>A0A061S2C8</accession>
<feature type="domain" description="ATP-citrate synthase citrate-binding" evidence="13">
    <location>
        <begin position="242"/>
        <end position="418"/>
    </location>
</feature>
<evidence type="ECO:0000256" key="7">
    <source>
        <dbReference type="ARBA" id="ARBA00022679"/>
    </source>
</evidence>
<dbReference type="FunFam" id="3.40.50.261:FF:000008">
    <property type="entry name" value="ATP-citrate synthase alpha chain protein"/>
    <property type="match status" value="1"/>
</dbReference>
<evidence type="ECO:0000256" key="10">
    <source>
        <dbReference type="ARBA" id="ARBA00023098"/>
    </source>
</evidence>
<dbReference type="Pfam" id="PF24948">
    <property type="entry name" value="Citrate_synth_N"/>
    <property type="match status" value="1"/>
</dbReference>
<dbReference type="EC" id="2.3.3.8" evidence="4"/>
<evidence type="ECO:0000256" key="1">
    <source>
        <dbReference type="ARBA" id="ARBA00004496"/>
    </source>
</evidence>
<dbReference type="InterPro" id="IPR016102">
    <property type="entry name" value="Succinyl-CoA_synth-like"/>
</dbReference>
<keyword evidence="9" id="KW-0067">ATP-binding</keyword>
<comment type="similarity">
    <text evidence="2">Belongs to the succinate/malate CoA ligase beta subunit family.</text>
</comment>
<dbReference type="SUPFAM" id="SSF52210">
    <property type="entry name" value="Succinyl-CoA synthetase domains"/>
    <property type="match status" value="1"/>
</dbReference>
<dbReference type="GO" id="GO:0006099">
    <property type="term" value="P:tricarboxylic acid cycle"/>
    <property type="evidence" value="ECO:0007669"/>
    <property type="project" value="TreeGrafter"/>
</dbReference>
<evidence type="ECO:0000256" key="9">
    <source>
        <dbReference type="ARBA" id="ARBA00022840"/>
    </source>
</evidence>
<dbReference type="GO" id="GO:0003878">
    <property type="term" value="F:ATP citrate synthase activity"/>
    <property type="evidence" value="ECO:0007669"/>
    <property type="project" value="UniProtKB-EC"/>
</dbReference>
<dbReference type="GO" id="GO:0004775">
    <property type="term" value="F:succinate-CoA ligase (ADP-forming) activity"/>
    <property type="evidence" value="ECO:0007669"/>
    <property type="project" value="TreeGrafter"/>
</dbReference>
<dbReference type="SUPFAM" id="SSF56059">
    <property type="entry name" value="Glutathione synthetase ATP-binding domain-like"/>
    <property type="match status" value="1"/>
</dbReference>
<evidence type="ECO:0000256" key="4">
    <source>
        <dbReference type="ARBA" id="ARBA00012639"/>
    </source>
</evidence>
<dbReference type="AlphaFoldDB" id="A0A061S2C8"/>
<evidence type="ECO:0000259" key="13">
    <source>
        <dbReference type="Pfam" id="PF16114"/>
    </source>
</evidence>
<evidence type="ECO:0000256" key="3">
    <source>
        <dbReference type="ARBA" id="ARBA00011412"/>
    </source>
</evidence>
<dbReference type="PANTHER" id="PTHR11815:SF10">
    <property type="entry name" value="SUCCINATE--COA LIGASE [GDP-FORMING] SUBUNIT BETA, MITOCHONDRIAL"/>
    <property type="match status" value="1"/>
</dbReference>
<evidence type="ECO:0000313" key="15">
    <source>
        <dbReference type="EMBL" id="JAC77119.1"/>
    </source>
</evidence>
<dbReference type="GO" id="GO:0016829">
    <property type="term" value="F:lyase activity"/>
    <property type="evidence" value="ECO:0007669"/>
    <property type="project" value="UniProtKB-KW"/>
</dbReference>
<name>A0A061S2C8_9CHLO</name>
<evidence type="ECO:0000256" key="2">
    <source>
        <dbReference type="ARBA" id="ARBA00009182"/>
    </source>
</evidence>
<evidence type="ECO:0000256" key="11">
    <source>
        <dbReference type="ARBA" id="ARBA00023315"/>
    </source>
</evidence>
<dbReference type="GO" id="GO:0005524">
    <property type="term" value="F:ATP binding"/>
    <property type="evidence" value="ECO:0007669"/>
    <property type="project" value="UniProtKB-KW"/>
</dbReference>
<dbReference type="GO" id="GO:0042709">
    <property type="term" value="C:succinate-CoA ligase complex"/>
    <property type="evidence" value="ECO:0007669"/>
    <property type="project" value="TreeGrafter"/>
</dbReference>
<evidence type="ECO:0000256" key="5">
    <source>
        <dbReference type="ARBA" id="ARBA00022490"/>
    </source>
</evidence>
<dbReference type="PANTHER" id="PTHR11815">
    <property type="entry name" value="SUCCINYL-COA SYNTHETASE BETA CHAIN"/>
    <property type="match status" value="1"/>
</dbReference>
<evidence type="ECO:0000256" key="6">
    <source>
        <dbReference type="ARBA" id="ARBA00022516"/>
    </source>
</evidence>
<dbReference type="Pfam" id="PF16114">
    <property type="entry name" value="Citrate_bind"/>
    <property type="match status" value="1"/>
</dbReference>
<dbReference type="GO" id="GO:0006629">
    <property type="term" value="P:lipid metabolic process"/>
    <property type="evidence" value="ECO:0007669"/>
    <property type="project" value="UniProtKB-KW"/>
</dbReference>